<evidence type="ECO:0000313" key="3">
    <source>
        <dbReference type="Proteomes" id="UP000198528"/>
    </source>
</evidence>
<evidence type="ECO:0000256" key="1">
    <source>
        <dbReference type="SAM" id="MobiDB-lite"/>
    </source>
</evidence>
<protein>
    <recommendedName>
        <fullName evidence="4">Phospholipase C/D domain-containing protein</fullName>
    </recommendedName>
</protein>
<sequence length="328" mass="37088">MPAILTHDFFGRDACDDVSASRGFVTQQQRQAFLLGNQGPDPLFYLVADPFVGGENRVGGLMHHAKPARLVSALRDALTMLTRDERPVGEAYAAGFLCHYLLDRSMHPLVYAYQYALCDAGVSGLDRSDGDEVHAEIERDLDEMVLYAKAGMTVRTFKPYREVLRADDATLAVIDKLYFYMNLWTYSRTLDQDCYTHAVKSFRLMQRLFYAPGQGKTRVLAPLERRLGHKRYSLYSAMAHRDRAERTSDFDNREHRAWKNPFDGSVSTDGFWERYGAALAEVSKAQDTFFSPGFDECEAEELTRNLNFSGQHAVPDDPVGPSEPEPEA</sequence>
<dbReference type="STRING" id="604330.SAMN04489857_0582"/>
<organism evidence="2 3">
    <name type="scientific">Parafannyhessea umbonata</name>
    <dbReference type="NCBI Taxonomy" id="604330"/>
    <lineage>
        <taxon>Bacteria</taxon>
        <taxon>Bacillati</taxon>
        <taxon>Actinomycetota</taxon>
        <taxon>Coriobacteriia</taxon>
        <taxon>Coriobacteriales</taxon>
        <taxon>Atopobiaceae</taxon>
        <taxon>Parafannyhessea</taxon>
    </lineage>
</organism>
<gene>
    <name evidence="2" type="ORF">SAMN04487824_10162</name>
</gene>
<dbReference type="RefSeq" id="WP_090844172.1">
    <property type="nucleotide sequence ID" value="NZ_FMZL01000001.1"/>
</dbReference>
<accession>A0A1G6HQ18</accession>
<evidence type="ECO:0000313" key="2">
    <source>
        <dbReference type="EMBL" id="SDB96238.1"/>
    </source>
</evidence>
<dbReference type="EMBL" id="FMZL01000001">
    <property type="protein sequence ID" value="SDB96238.1"/>
    <property type="molecule type" value="Genomic_DNA"/>
</dbReference>
<reference evidence="3" key="1">
    <citation type="submission" date="2016-10" db="EMBL/GenBank/DDBJ databases">
        <authorList>
            <person name="Varghese N."/>
            <person name="Submissions S."/>
        </authorList>
    </citation>
    <scope>NUCLEOTIDE SEQUENCE [LARGE SCALE GENOMIC DNA]</scope>
    <source>
        <strain evidence="3">DSM 22619</strain>
    </source>
</reference>
<name>A0A1G6HQ18_9ACTN</name>
<dbReference type="AlphaFoldDB" id="A0A1G6HQ18"/>
<evidence type="ECO:0008006" key="4">
    <source>
        <dbReference type="Google" id="ProtNLM"/>
    </source>
</evidence>
<proteinExistence type="predicted"/>
<keyword evidence="3" id="KW-1185">Reference proteome</keyword>
<dbReference type="Proteomes" id="UP000198528">
    <property type="component" value="Unassembled WGS sequence"/>
</dbReference>
<feature type="region of interest" description="Disordered" evidence="1">
    <location>
        <begin position="305"/>
        <end position="328"/>
    </location>
</feature>